<reference evidence="4" key="1">
    <citation type="submission" date="2017-02" db="UniProtKB">
        <authorList>
            <consortium name="WormBaseParasite"/>
        </authorList>
    </citation>
    <scope>IDENTIFICATION</scope>
</reference>
<evidence type="ECO:0000256" key="1">
    <source>
        <dbReference type="SAM" id="MobiDB-lite"/>
    </source>
</evidence>
<feature type="compositionally biased region" description="Polar residues" evidence="1">
    <location>
        <begin position="550"/>
        <end position="559"/>
    </location>
</feature>
<proteinExistence type="predicted"/>
<feature type="compositionally biased region" description="Basic and acidic residues" evidence="1">
    <location>
        <begin position="562"/>
        <end position="575"/>
    </location>
</feature>
<dbReference type="WBParaSite" id="TASK_0000043601-mRNA-1">
    <property type="protein sequence ID" value="TASK_0000043601-mRNA-1"/>
    <property type="gene ID" value="TASK_0000043601"/>
</dbReference>
<feature type="compositionally biased region" description="Basic and acidic residues" evidence="1">
    <location>
        <begin position="624"/>
        <end position="645"/>
    </location>
</feature>
<protein>
    <submittedName>
        <fullName evidence="4">ATP-dependent DNA helicase</fullName>
    </submittedName>
</protein>
<dbReference type="EMBL" id="UYRS01000054">
    <property type="protein sequence ID" value="VDK20909.1"/>
    <property type="molecule type" value="Genomic_DNA"/>
</dbReference>
<accession>A0A0R3VT87</accession>
<keyword evidence="3" id="KW-1185">Reference proteome</keyword>
<feature type="region of interest" description="Disordered" evidence="1">
    <location>
        <begin position="550"/>
        <end position="645"/>
    </location>
</feature>
<gene>
    <name evidence="2" type="ORF">TASK_LOCUS437</name>
</gene>
<evidence type="ECO:0000313" key="4">
    <source>
        <dbReference type="WBParaSite" id="TASK_0000043601-mRNA-1"/>
    </source>
</evidence>
<feature type="compositionally biased region" description="Polar residues" evidence="1">
    <location>
        <begin position="576"/>
        <end position="585"/>
    </location>
</feature>
<name>A0A0R3VT87_TAEAS</name>
<reference evidence="2 3" key="2">
    <citation type="submission" date="2018-11" db="EMBL/GenBank/DDBJ databases">
        <authorList>
            <consortium name="Pathogen Informatics"/>
        </authorList>
    </citation>
    <scope>NUCLEOTIDE SEQUENCE [LARGE SCALE GENOMIC DNA]</scope>
</reference>
<dbReference type="OrthoDB" id="6277701at2759"/>
<evidence type="ECO:0000313" key="2">
    <source>
        <dbReference type="EMBL" id="VDK20909.1"/>
    </source>
</evidence>
<dbReference type="Proteomes" id="UP000282613">
    <property type="component" value="Unassembled WGS sequence"/>
</dbReference>
<sequence>MVRGAFHHALIIPATFLNERPKADSTGVKIRREALYDPEDLARHMANYVMNQIPTLSVAHISSGDIIASDIWSDPFRVYACLFAKASRVLFLVTHHDVAAFGKFTRGHLQPLLNQSTPKDCDWKSRFLVLAMGDFELPASLPCEVIRFREVGWFRDSMALFVLGKKIQEFWTPKQESSCLVASTEKLKFATNLEETEIFQTSLIVKNLNGEDPIEKRGDIQENFKTKLDHGGAMASNDGPNLIARQNFNVQFDIISNRSLEIHELLLPNISVSGLSGTNQPLQTCAYYYTAQSDVGLIGSSSDMDDISPALGEVHSTSDSVGEMQWSPPDSVSVVQETEVNSALSPNESGLTLVTTEVNGLRSKSLQSNGTEKASVAAGNVEITLESEPPKPTKRTRTAGDQVVNRLPDLSPVGKQCTFFIHETDTPIALSGKDIHSPITANTSTEGPLEAMVESLVESNTGSCPQKTYDFSIQSTFDVQKSGEPPCSEELETMPIISRRISPSDHFKIANENKIASSNLGGDQKCTSLMESQYFGEKDEQLKDIRTTEINSLQSNSEVSGDGDKVKGQGEESNSKSKNQISDELTSGYKLVPTSDDLSCQTKLVKSDEESLYSTKGEPLSSGELEKCNGGHIERSSNRQCGEWK</sequence>
<evidence type="ECO:0000313" key="3">
    <source>
        <dbReference type="Proteomes" id="UP000282613"/>
    </source>
</evidence>
<dbReference type="AlphaFoldDB" id="A0A0R3VT87"/>
<organism evidence="4">
    <name type="scientific">Taenia asiatica</name>
    <name type="common">Asian tapeworm</name>
    <dbReference type="NCBI Taxonomy" id="60517"/>
    <lineage>
        <taxon>Eukaryota</taxon>
        <taxon>Metazoa</taxon>
        <taxon>Spiralia</taxon>
        <taxon>Lophotrochozoa</taxon>
        <taxon>Platyhelminthes</taxon>
        <taxon>Cestoda</taxon>
        <taxon>Eucestoda</taxon>
        <taxon>Cyclophyllidea</taxon>
        <taxon>Taeniidae</taxon>
        <taxon>Taenia</taxon>
    </lineage>
</organism>